<dbReference type="InterPro" id="IPR003787">
    <property type="entry name" value="Sulphur_relay_DsrE/F-like"/>
</dbReference>
<dbReference type="RefSeq" id="WP_139621827.1">
    <property type="nucleotide sequence ID" value="NZ_VDMP01000018.1"/>
</dbReference>
<dbReference type="EMBL" id="VDMP01000018">
    <property type="protein sequence ID" value="TNM44146.1"/>
    <property type="molecule type" value="Genomic_DNA"/>
</dbReference>
<dbReference type="SUPFAM" id="SSF75169">
    <property type="entry name" value="DsrEFH-like"/>
    <property type="match status" value="1"/>
</dbReference>
<sequence length="120" mass="12163">MSRSLVVKVTCGTDAPERCNQGFTVAAAAAVSGVPVSLWLTGEAAWLAVPGRAAELELPLATPLADLLDTVLASGSVTVCAQCAARRSLSEGDLLPGVRIAGAPVFVEEALGEGVQALVY</sequence>
<dbReference type="AlphaFoldDB" id="A0A5C4W947"/>
<keyword evidence="2" id="KW-1185">Reference proteome</keyword>
<gene>
    <name evidence="1" type="ORF">FHP29_05395</name>
</gene>
<reference evidence="1 2" key="1">
    <citation type="journal article" date="2016" name="Int. J. Syst. Evol. Microbiol.">
        <title>Nocardioides albidus sp. nov., an actinobacterium isolated from garden soil.</title>
        <authorList>
            <person name="Singh H."/>
            <person name="Du J."/>
            <person name="Trinh H."/>
            <person name="Won K."/>
            <person name="Yang J.E."/>
            <person name="Yin C."/>
            <person name="Kook M."/>
            <person name="Yi T.H."/>
        </authorList>
    </citation>
    <scope>NUCLEOTIDE SEQUENCE [LARGE SCALE GENOMIC DNA]</scope>
    <source>
        <strain evidence="1 2">CCTCC AB 2015297</strain>
    </source>
</reference>
<dbReference type="OrthoDB" id="3476440at2"/>
<evidence type="ECO:0000313" key="2">
    <source>
        <dbReference type="Proteomes" id="UP000313231"/>
    </source>
</evidence>
<evidence type="ECO:0000313" key="1">
    <source>
        <dbReference type="EMBL" id="TNM44146.1"/>
    </source>
</evidence>
<protein>
    <submittedName>
        <fullName evidence="1">Sulfur reduction protein DsrE</fullName>
    </submittedName>
</protein>
<dbReference type="InterPro" id="IPR027396">
    <property type="entry name" value="DsrEFH-like"/>
</dbReference>
<organism evidence="1 2">
    <name type="scientific">Nocardioides albidus</name>
    <dbReference type="NCBI Taxonomy" id="1517589"/>
    <lineage>
        <taxon>Bacteria</taxon>
        <taxon>Bacillati</taxon>
        <taxon>Actinomycetota</taxon>
        <taxon>Actinomycetes</taxon>
        <taxon>Propionibacteriales</taxon>
        <taxon>Nocardioidaceae</taxon>
        <taxon>Nocardioides</taxon>
    </lineage>
</organism>
<accession>A0A5C4W947</accession>
<dbReference type="Pfam" id="PF02635">
    <property type="entry name" value="DsrE"/>
    <property type="match status" value="1"/>
</dbReference>
<name>A0A5C4W947_9ACTN</name>
<dbReference type="Gene3D" id="3.40.1260.10">
    <property type="entry name" value="DsrEFH-like"/>
    <property type="match status" value="1"/>
</dbReference>
<dbReference type="Proteomes" id="UP000313231">
    <property type="component" value="Unassembled WGS sequence"/>
</dbReference>
<comment type="caution">
    <text evidence="1">The sequence shown here is derived from an EMBL/GenBank/DDBJ whole genome shotgun (WGS) entry which is preliminary data.</text>
</comment>
<proteinExistence type="predicted"/>